<comment type="caution">
    <text evidence="2">The sequence shown here is derived from an EMBL/GenBank/DDBJ whole genome shotgun (WGS) entry which is preliminary data.</text>
</comment>
<keyword evidence="1" id="KW-0812">Transmembrane</keyword>
<proteinExistence type="predicted"/>
<keyword evidence="1" id="KW-1133">Transmembrane helix</keyword>
<evidence type="ECO:0000313" key="3">
    <source>
        <dbReference type="Proteomes" id="UP001335737"/>
    </source>
</evidence>
<name>A0ABU6KDS8_9BACI</name>
<dbReference type="RefSeq" id="WP_327606786.1">
    <property type="nucleotide sequence ID" value="NZ_JARZFX010000002.1"/>
</dbReference>
<keyword evidence="1" id="KW-0472">Membrane</keyword>
<protein>
    <submittedName>
        <fullName evidence="2">DUF2663 family protein</fullName>
    </submittedName>
</protein>
<dbReference type="Proteomes" id="UP001335737">
    <property type="component" value="Unassembled WGS sequence"/>
</dbReference>
<reference evidence="2 3" key="1">
    <citation type="journal article" date="2024" name="Int. J. Syst. Evol. Microbiol.">
        <title>Virgibacillus tibetensis sp. nov., isolated from salt lake on the Tibetan Plateau of China.</title>
        <authorList>
            <person name="Phurbu D."/>
            <person name="Liu Z.-X."/>
            <person name="Wang R."/>
            <person name="Zheng Y.-Y."/>
            <person name="Liu H.-C."/>
            <person name="Zhou Y.-G."/>
            <person name="Yu Y.-J."/>
            <person name="Li A.-H."/>
        </authorList>
    </citation>
    <scope>NUCLEOTIDE SEQUENCE [LARGE SCALE GENOMIC DNA]</scope>
    <source>
        <strain evidence="2 3">C22-A2</strain>
    </source>
</reference>
<keyword evidence="3" id="KW-1185">Reference proteome</keyword>
<feature type="transmembrane region" description="Helical" evidence="1">
    <location>
        <begin position="63"/>
        <end position="86"/>
    </location>
</feature>
<feature type="transmembrane region" description="Helical" evidence="1">
    <location>
        <begin position="39"/>
        <end position="57"/>
    </location>
</feature>
<dbReference type="Pfam" id="PF10864">
    <property type="entry name" value="DUF2663"/>
    <property type="match status" value="1"/>
</dbReference>
<evidence type="ECO:0000313" key="2">
    <source>
        <dbReference type="EMBL" id="MEC5423228.1"/>
    </source>
</evidence>
<organism evidence="2 3">
    <name type="scientific">Virgibacillus tibetensis</name>
    <dbReference type="NCBI Taxonomy" id="3042313"/>
    <lineage>
        <taxon>Bacteria</taxon>
        <taxon>Bacillati</taxon>
        <taxon>Bacillota</taxon>
        <taxon>Bacilli</taxon>
        <taxon>Bacillales</taxon>
        <taxon>Bacillaceae</taxon>
        <taxon>Virgibacillus</taxon>
    </lineage>
</organism>
<dbReference type="InterPro" id="IPR020210">
    <property type="entry name" value="Uncharacterised_YpbF_TM"/>
</dbReference>
<sequence length="147" mass="17955">MESWRNKVTEDTQIMLETLLDKKKETDGLFSRYELYNNLTMILAVLFVIYTPFFLYFQHEENILFLITDFIMNIFHIIWFVIIAYFHLKQLGYLANAEKFKKKFEALRVETIEHLNNTWYINEHSPTRDQISRYMEQYGINVRYKSN</sequence>
<evidence type="ECO:0000256" key="1">
    <source>
        <dbReference type="SAM" id="Phobius"/>
    </source>
</evidence>
<dbReference type="EMBL" id="JARZFX010000002">
    <property type="protein sequence ID" value="MEC5423228.1"/>
    <property type="molecule type" value="Genomic_DNA"/>
</dbReference>
<accession>A0ABU6KDS8</accession>
<gene>
    <name evidence="2" type="ORF">QGM71_06895</name>
</gene>